<protein>
    <submittedName>
        <fullName evidence="1">Uncharacterized protein</fullName>
    </submittedName>
</protein>
<proteinExistence type="predicted"/>
<organism evidence="1 2">
    <name type="scientific">Bodo saltans</name>
    <name type="common">Flagellated protozoan</name>
    <dbReference type="NCBI Taxonomy" id="75058"/>
    <lineage>
        <taxon>Eukaryota</taxon>
        <taxon>Discoba</taxon>
        <taxon>Euglenozoa</taxon>
        <taxon>Kinetoplastea</taxon>
        <taxon>Metakinetoplastina</taxon>
        <taxon>Eubodonida</taxon>
        <taxon>Bodonidae</taxon>
        <taxon>Bodo</taxon>
    </lineage>
</organism>
<dbReference type="VEuPathDB" id="TriTrypDB:BSAL_23585"/>
<dbReference type="PANTHER" id="PTHR40736:SF1">
    <property type="match status" value="1"/>
</dbReference>
<evidence type="ECO:0000313" key="2">
    <source>
        <dbReference type="Proteomes" id="UP000051952"/>
    </source>
</evidence>
<reference evidence="2" key="1">
    <citation type="submission" date="2015-09" db="EMBL/GenBank/DDBJ databases">
        <authorList>
            <consortium name="Pathogen Informatics"/>
        </authorList>
    </citation>
    <scope>NUCLEOTIDE SEQUENCE [LARGE SCALE GENOMIC DNA]</scope>
    <source>
        <strain evidence="2">Lake Konstanz</strain>
    </source>
</reference>
<dbReference type="EMBL" id="CYKH01001772">
    <property type="protein sequence ID" value="CUG89822.1"/>
    <property type="molecule type" value="Genomic_DNA"/>
</dbReference>
<evidence type="ECO:0000313" key="1">
    <source>
        <dbReference type="EMBL" id="CUG89822.1"/>
    </source>
</evidence>
<dbReference type="Proteomes" id="UP000051952">
    <property type="component" value="Unassembled WGS sequence"/>
</dbReference>
<sequence length="116" mass="13107">MMRRSLVVRQVVASNFLKSPNQSRPFEKAAEEHKTAGLDLAAGLSSNFLSIQVQLLKYRIVRLSDEFAHLRQNPADGIPTLSSLPFKLFWLFVFYQIGLLLGRLDTQAPVKPPVQQ</sequence>
<gene>
    <name evidence="1" type="ORF">BSAL_23585</name>
</gene>
<dbReference type="AlphaFoldDB" id="A0A0S4JIS2"/>
<keyword evidence="2" id="KW-1185">Reference proteome</keyword>
<name>A0A0S4JIS2_BODSA</name>
<dbReference type="OrthoDB" id="249894at2759"/>
<accession>A0A0S4JIS2</accession>
<dbReference type="PANTHER" id="PTHR40736">
    <property type="match status" value="1"/>
</dbReference>